<accession>A0A656JPZ1</accession>
<dbReference type="GO" id="GO:0006355">
    <property type="term" value="P:regulation of DNA-templated transcription"/>
    <property type="evidence" value="ECO:0007669"/>
    <property type="project" value="InterPro"/>
</dbReference>
<dbReference type="Pfam" id="PF00376">
    <property type="entry name" value="MerR"/>
    <property type="match status" value="1"/>
</dbReference>
<evidence type="ECO:0000313" key="2">
    <source>
        <dbReference type="EMBL" id="EPN44236.1"/>
    </source>
</evidence>
<dbReference type="PROSITE" id="PS50937">
    <property type="entry name" value="HTH_MERR_2"/>
    <property type="match status" value="1"/>
</dbReference>
<comment type="caution">
    <text evidence="2">The sequence shown here is derived from an EMBL/GenBank/DDBJ whole genome shotgun (WGS) entry which is preliminary data.</text>
</comment>
<feature type="domain" description="HTH merR-type" evidence="1">
    <location>
        <begin position="1"/>
        <end position="32"/>
    </location>
</feature>
<protein>
    <submittedName>
        <fullName evidence="2">MerR family transcriptional regulator</fullName>
    </submittedName>
</protein>
<feature type="non-terminal residue" evidence="2">
    <location>
        <position position="32"/>
    </location>
</feature>
<sequence>MKIGELAKLTDTQVETIRYYEREGLLPAPARS</sequence>
<evidence type="ECO:0000259" key="1">
    <source>
        <dbReference type="PROSITE" id="PS50937"/>
    </source>
</evidence>
<dbReference type="Gene3D" id="1.10.1660.10">
    <property type="match status" value="1"/>
</dbReference>
<dbReference type="SUPFAM" id="SSF46955">
    <property type="entry name" value="Putative DNA-binding domain"/>
    <property type="match status" value="1"/>
</dbReference>
<gene>
    <name evidence="2" type="ORF">A245_33708</name>
</gene>
<dbReference type="AlphaFoldDB" id="A0A656JPZ1"/>
<reference evidence="2 3" key="1">
    <citation type="journal article" date="2013" name="PLoS Pathog.">
        <title>Genomic analysis of the Kiwifruit pathogen Pseudomonas syringae pv. actinidiae provides insight into the origins of an emergent plant disease.</title>
        <authorList>
            <person name="McCann H.C."/>
            <person name="Rikkerink E.H."/>
            <person name="Bertels F."/>
            <person name="Fiers M."/>
            <person name="Lu A."/>
            <person name="Rees-George J."/>
            <person name="Andersen M.T."/>
            <person name="Gleave A.P."/>
            <person name="Haubold B."/>
            <person name="Wohlers M.W."/>
            <person name="Guttman D.S."/>
            <person name="Wang P.W."/>
            <person name="Straub C."/>
            <person name="Vanneste J.L."/>
            <person name="Rainey P.B."/>
            <person name="Templeton M.D."/>
        </authorList>
    </citation>
    <scope>NUCLEOTIDE SEQUENCE [LARGE SCALE GENOMIC DNA]</scope>
    <source>
        <strain evidence="2 3">ICMP 19096</strain>
    </source>
</reference>
<name>A0A656JPZ1_PSESF</name>
<dbReference type="InterPro" id="IPR009061">
    <property type="entry name" value="DNA-bd_dom_put_sf"/>
</dbReference>
<proteinExistence type="predicted"/>
<dbReference type="GO" id="GO:0003677">
    <property type="term" value="F:DNA binding"/>
    <property type="evidence" value="ECO:0007669"/>
    <property type="project" value="InterPro"/>
</dbReference>
<evidence type="ECO:0000313" key="3">
    <source>
        <dbReference type="Proteomes" id="UP000018849"/>
    </source>
</evidence>
<dbReference type="InterPro" id="IPR000551">
    <property type="entry name" value="MerR-type_HTH_dom"/>
</dbReference>
<dbReference type="Proteomes" id="UP000018849">
    <property type="component" value="Unassembled WGS sequence"/>
</dbReference>
<dbReference type="EMBL" id="AOKF01002887">
    <property type="protein sequence ID" value="EPN44236.1"/>
    <property type="molecule type" value="Genomic_DNA"/>
</dbReference>
<organism evidence="2 3">
    <name type="scientific">Pseudomonas syringae pv. actinidiae ICMP 19096</name>
    <dbReference type="NCBI Taxonomy" id="1194405"/>
    <lineage>
        <taxon>Bacteria</taxon>
        <taxon>Pseudomonadati</taxon>
        <taxon>Pseudomonadota</taxon>
        <taxon>Gammaproteobacteria</taxon>
        <taxon>Pseudomonadales</taxon>
        <taxon>Pseudomonadaceae</taxon>
        <taxon>Pseudomonas</taxon>
        <taxon>Pseudomonas syringae</taxon>
    </lineage>
</organism>